<dbReference type="Proteomes" id="UP000184356">
    <property type="component" value="Unassembled WGS sequence"/>
</dbReference>
<keyword evidence="4 7" id="KW-1133">Transmembrane helix</keyword>
<dbReference type="PANTHER" id="PTHR22950">
    <property type="entry name" value="AMINO ACID TRANSPORTER"/>
    <property type="match status" value="1"/>
</dbReference>
<keyword evidence="10" id="KW-1185">Reference proteome</keyword>
<evidence type="ECO:0000256" key="6">
    <source>
        <dbReference type="SAM" id="MobiDB-lite"/>
    </source>
</evidence>
<dbReference type="GO" id="GO:0015179">
    <property type="term" value="F:L-amino acid transmembrane transporter activity"/>
    <property type="evidence" value="ECO:0007669"/>
    <property type="project" value="TreeGrafter"/>
</dbReference>
<dbReference type="VEuPathDB" id="FungiDB:ASPSYDRAFT_1177524"/>
<dbReference type="InterPro" id="IPR013057">
    <property type="entry name" value="AA_transpt_TM"/>
</dbReference>
<dbReference type="RefSeq" id="XP_040702912.1">
    <property type="nucleotide sequence ID" value="XM_040840319.1"/>
</dbReference>
<gene>
    <name evidence="9" type="ORF">ASPSYDRAFT_1177524</name>
</gene>
<dbReference type="GeneID" id="63756392"/>
<feature type="transmembrane region" description="Helical" evidence="7">
    <location>
        <begin position="193"/>
        <end position="215"/>
    </location>
</feature>
<evidence type="ECO:0000256" key="1">
    <source>
        <dbReference type="ARBA" id="ARBA00004141"/>
    </source>
</evidence>
<dbReference type="STRING" id="1036612.A0A1L9TI46"/>
<evidence type="ECO:0000256" key="4">
    <source>
        <dbReference type="ARBA" id="ARBA00022989"/>
    </source>
</evidence>
<sequence length="500" mass="53015">MHGSIMADKINKPSTNHDGQDIDNGRCQDLKKPVLPAQHDLFTSEDADVNFRSVSWQGAAILIVKFQIGLGVLSVPGTFHTLGFFPGLLCFIIISLMTTVAGYVCGNARQYYPHMHNIGDAADLLFGAWAKEFVGLAYYIYLALVSGAGMLTTSVALNALSDHGACTMVFVGVTCAATFILGTGFRSMEKVSWLSWIGVAGIIIAIWIVAIACLAQGRPAAAPAGPDPIDKNIRAFPDTTFAEAMSAVANQLFAVGASGTFFSVSAEMKRPELFTRSLAVGQSFIVATVIVISSIVYGKVGQYLASPALGSAGPLVKKVSYGIALPGLIVTAVVYSHIAAKYCFVRLLRDTPHLQSNTPKHWIVWAGSMAVTAVFGFVIVGVVPFFDSFLSLVGALVNPIFTNVVPGFMILFFLAKRPEKGVGVGFSDISAMSARDWLVSAFGAYRRGWKDAVALAVACFMILAGGLIIVGGTYATVISIQMSYASGEVSGVFSCADNSY</sequence>
<dbReference type="EMBL" id="KV878586">
    <property type="protein sequence ID" value="OJJ59106.1"/>
    <property type="molecule type" value="Genomic_DNA"/>
</dbReference>
<keyword evidence="5 7" id="KW-0472">Membrane</keyword>
<dbReference type="OrthoDB" id="40134at2759"/>
<feature type="transmembrane region" description="Helical" evidence="7">
    <location>
        <begin position="54"/>
        <end position="75"/>
    </location>
</feature>
<evidence type="ECO:0000256" key="7">
    <source>
        <dbReference type="SAM" id="Phobius"/>
    </source>
</evidence>
<dbReference type="Pfam" id="PF01490">
    <property type="entry name" value="Aa_trans"/>
    <property type="match status" value="1"/>
</dbReference>
<evidence type="ECO:0000256" key="5">
    <source>
        <dbReference type="ARBA" id="ARBA00023136"/>
    </source>
</evidence>
<evidence type="ECO:0000259" key="8">
    <source>
        <dbReference type="Pfam" id="PF01490"/>
    </source>
</evidence>
<feature type="transmembrane region" description="Helical" evidence="7">
    <location>
        <begin position="361"/>
        <end position="386"/>
    </location>
</feature>
<feature type="domain" description="Amino acid transporter transmembrane" evidence="8">
    <location>
        <begin position="54"/>
        <end position="411"/>
    </location>
</feature>
<name>A0A1L9TI46_9EURO</name>
<feature type="transmembrane region" description="Helical" evidence="7">
    <location>
        <begin position="167"/>
        <end position="187"/>
    </location>
</feature>
<feature type="region of interest" description="Disordered" evidence="6">
    <location>
        <begin position="1"/>
        <end position="23"/>
    </location>
</feature>
<proteinExistence type="inferred from homology"/>
<feature type="transmembrane region" description="Helical" evidence="7">
    <location>
        <begin position="138"/>
        <end position="160"/>
    </location>
</feature>
<comment type="similarity">
    <text evidence="2">Belongs to the amino acid/polyamine transporter 2 family.</text>
</comment>
<evidence type="ECO:0000313" key="10">
    <source>
        <dbReference type="Proteomes" id="UP000184356"/>
    </source>
</evidence>
<evidence type="ECO:0000256" key="2">
    <source>
        <dbReference type="ARBA" id="ARBA00008066"/>
    </source>
</evidence>
<feature type="transmembrane region" description="Helical" evidence="7">
    <location>
        <begin position="452"/>
        <end position="475"/>
    </location>
</feature>
<feature type="transmembrane region" description="Helical" evidence="7">
    <location>
        <begin position="319"/>
        <end position="340"/>
    </location>
</feature>
<feature type="transmembrane region" description="Helical" evidence="7">
    <location>
        <begin position="278"/>
        <end position="299"/>
    </location>
</feature>
<protein>
    <recommendedName>
        <fullName evidence="8">Amino acid transporter transmembrane domain-containing protein</fullName>
    </recommendedName>
</protein>
<reference evidence="10" key="1">
    <citation type="journal article" date="2017" name="Genome Biol.">
        <title>Comparative genomics reveals high biological diversity and specific adaptations in the industrially and medically important fungal genus Aspergillus.</title>
        <authorList>
            <person name="de Vries R.P."/>
            <person name="Riley R."/>
            <person name="Wiebenga A."/>
            <person name="Aguilar-Osorio G."/>
            <person name="Amillis S."/>
            <person name="Uchima C.A."/>
            <person name="Anderluh G."/>
            <person name="Asadollahi M."/>
            <person name="Askin M."/>
            <person name="Barry K."/>
            <person name="Battaglia E."/>
            <person name="Bayram O."/>
            <person name="Benocci T."/>
            <person name="Braus-Stromeyer S.A."/>
            <person name="Caldana C."/>
            <person name="Canovas D."/>
            <person name="Cerqueira G.C."/>
            <person name="Chen F."/>
            <person name="Chen W."/>
            <person name="Choi C."/>
            <person name="Clum A."/>
            <person name="Dos Santos R.A."/>
            <person name="Damasio A.R."/>
            <person name="Diallinas G."/>
            <person name="Emri T."/>
            <person name="Fekete E."/>
            <person name="Flipphi M."/>
            <person name="Freyberg S."/>
            <person name="Gallo A."/>
            <person name="Gournas C."/>
            <person name="Habgood R."/>
            <person name="Hainaut M."/>
            <person name="Harispe M.L."/>
            <person name="Henrissat B."/>
            <person name="Hilden K.S."/>
            <person name="Hope R."/>
            <person name="Hossain A."/>
            <person name="Karabika E."/>
            <person name="Karaffa L."/>
            <person name="Karanyi Z."/>
            <person name="Krasevec N."/>
            <person name="Kuo A."/>
            <person name="Kusch H."/>
            <person name="LaButti K."/>
            <person name="Lagendijk E.L."/>
            <person name="Lapidus A."/>
            <person name="Levasseur A."/>
            <person name="Lindquist E."/>
            <person name="Lipzen A."/>
            <person name="Logrieco A.F."/>
            <person name="MacCabe A."/>
            <person name="Maekelae M.R."/>
            <person name="Malavazi I."/>
            <person name="Melin P."/>
            <person name="Meyer V."/>
            <person name="Mielnichuk N."/>
            <person name="Miskei M."/>
            <person name="Molnar A.P."/>
            <person name="Mule G."/>
            <person name="Ngan C.Y."/>
            <person name="Orejas M."/>
            <person name="Orosz E."/>
            <person name="Ouedraogo J.P."/>
            <person name="Overkamp K.M."/>
            <person name="Park H.-S."/>
            <person name="Perrone G."/>
            <person name="Piumi F."/>
            <person name="Punt P.J."/>
            <person name="Ram A.F."/>
            <person name="Ramon A."/>
            <person name="Rauscher S."/>
            <person name="Record E."/>
            <person name="Riano-Pachon D.M."/>
            <person name="Robert V."/>
            <person name="Roehrig J."/>
            <person name="Ruller R."/>
            <person name="Salamov A."/>
            <person name="Salih N.S."/>
            <person name="Samson R.A."/>
            <person name="Sandor E."/>
            <person name="Sanguinetti M."/>
            <person name="Schuetze T."/>
            <person name="Sepcic K."/>
            <person name="Shelest E."/>
            <person name="Sherlock G."/>
            <person name="Sophianopoulou V."/>
            <person name="Squina F.M."/>
            <person name="Sun H."/>
            <person name="Susca A."/>
            <person name="Todd R.B."/>
            <person name="Tsang A."/>
            <person name="Unkles S.E."/>
            <person name="van de Wiele N."/>
            <person name="van Rossen-Uffink D."/>
            <person name="Oliveira J.V."/>
            <person name="Vesth T.C."/>
            <person name="Visser J."/>
            <person name="Yu J.-H."/>
            <person name="Zhou M."/>
            <person name="Andersen M.R."/>
            <person name="Archer D.B."/>
            <person name="Baker S.E."/>
            <person name="Benoit I."/>
            <person name="Brakhage A.A."/>
            <person name="Braus G.H."/>
            <person name="Fischer R."/>
            <person name="Frisvad J.C."/>
            <person name="Goldman G.H."/>
            <person name="Houbraken J."/>
            <person name="Oakley B."/>
            <person name="Pocsi I."/>
            <person name="Scazzocchio C."/>
            <person name="Seiboth B."/>
            <person name="vanKuyk P.A."/>
            <person name="Wortman J."/>
            <person name="Dyer P.S."/>
            <person name="Grigoriev I.V."/>
        </authorList>
    </citation>
    <scope>NUCLEOTIDE SEQUENCE [LARGE SCALE GENOMIC DNA]</scope>
    <source>
        <strain evidence="10">CBS 593.65</strain>
    </source>
</reference>
<comment type="subcellular location">
    <subcellularLocation>
        <location evidence="1">Membrane</location>
        <topology evidence="1">Multi-pass membrane protein</topology>
    </subcellularLocation>
</comment>
<dbReference type="PANTHER" id="PTHR22950:SF683">
    <property type="entry name" value="AMINO ACID TRANSPORTER (EUROFUNG)"/>
    <property type="match status" value="1"/>
</dbReference>
<dbReference type="AlphaFoldDB" id="A0A1L9TI46"/>
<evidence type="ECO:0000313" key="9">
    <source>
        <dbReference type="EMBL" id="OJJ59106.1"/>
    </source>
</evidence>
<dbReference type="GO" id="GO:0016020">
    <property type="term" value="C:membrane"/>
    <property type="evidence" value="ECO:0007669"/>
    <property type="project" value="UniProtKB-SubCell"/>
</dbReference>
<keyword evidence="3 7" id="KW-0812">Transmembrane</keyword>
<accession>A0A1L9TI46</accession>
<feature type="transmembrane region" description="Helical" evidence="7">
    <location>
        <begin position="82"/>
        <end position="104"/>
    </location>
</feature>
<evidence type="ECO:0000256" key="3">
    <source>
        <dbReference type="ARBA" id="ARBA00022692"/>
    </source>
</evidence>
<feature type="transmembrane region" description="Helical" evidence="7">
    <location>
        <begin position="392"/>
        <end position="414"/>
    </location>
</feature>
<organism evidence="9 10">
    <name type="scientific">Aspergillus sydowii CBS 593.65</name>
    <dbReference type="NCBI Taxonomy" id="1036612"/>
    <lineage>
        <taxon>Eukaryota</taxon>
        <taxon>Fungi</taxon>
        <taxon>Dikarya</taxon>
        <taxon>Ascomycota</taxon>
        <taxon>Pezizomycotina</taxon>
        <taxon>Eurotiomycetes</taxon>
        <taxon>Eurotiomycetidae</taxon>
        <taxon>Eurotiales</taxon>
        <taxon>Aspergillaceae</taxon>
        <taxon>Aspergillus</taxon>
        <taxon>Aspergillus subgen. Nidulantes</taxon>
    </lineage>
</organism>